<comment type="function">
    <text evidence="6">Has oligopeptidase activity and degrades a variety of small bioactive peptides.</text>
</comment>
<sequence length="599" mass="68678">MTQQLPLRQELPVEETWQLELLFDSQETYEEALGKFKLQLTQFVETYNGKLAEEEVLLASLKDYGDLYQQLYHLSAYASLAYETDKLNETFEINMSQMEDLYEWQAKQLTFYKHQLVELDSAVLEAVSNSEAGAEYKAYLEDLLRKKETFLSQEVEEVLSGLDNSIFNQYRQYLTMKLQDMTFDNFEVEGKTYANSFNGFEGDYEVHPNSEVRKKAWASFHDGLRRFENSAAVNYINYVQTQKKMASLRGFDTTIDYLLFDQKVSNEAYNRQIDIIMSEFAPVMRRYARMLAQEHGVEKVSLADIKMSFSTAEAATISIADSRKMIEEALSVLGEEYSDIVKTAFEERWIDYPMNQTKSTGGFCSTIYNGPSYILLNWTGLMSEVLVLAHELGHAGHFQLTNRNQNILTPEASLYFIEAPSTANEVIMCQYLLNQPISNEQKRILIGEFISRTYFHNMVTHLLEADFQRKVYLAIEKGDVLNASRLNAFFKETLQTFWGEDVEINDGAELTWMRQPHYFIGLYSYTYSAGLTIGTQIGQRIANREEAAIESWLEVLRAGGTLNPIELAAKAGVSMKDGEALRTAISFVDGLLDQMEALK</sequence>
<keyword evidence="3 6" id="KW-0378">Hydrolase</keyword>
<dbReference type="CDD" id="cd09609">
    <property type="entry name" value="M3B_PepF"/>
    <property type="match status" value="1"/>
</dbReference>
<dbReference type="NCBIfam" id="TIGR00181">
    <property type="entry name" value="pepF"/>
    <property type="match status" value="1"/>
</dbReference>
<dbReference type="EC" id="3.4.24.-" evidence="6"/>
<comment type="caution">
    <text evidence="9">The sequence shown here is derived from an EMBL/GenBank/DDBJ whole genome shotgun (WGS) entry which is preliminary data.</text>
</comment>
<organism evidence="9 10">
    <name type="scientific">Fundicoccus ignavus</name>
    <dbReference type="NCBI Taxonomy" id="2664442"/>
    <lineage>
        <taxon>Bacteria</taxon>
        <taxon>Bacillati</taxon>
        <taxon>Bacillota</taxon>
        <taxon>Bacilli</taxon>
        <taxon>Lactobacillales</taxon>
        <taxon>Aerococcaceae</taxon>
        <taxon>Fundicoccus</taxon>
    </lineage>
</organism>
<dbReference type="AlphaFoldDB" id="A0A6I2GJN5"/>
<dbReference type="Gene3D" id="1.20.140.70">
    <property type="entry name" value="Oligopeptidase f, N-terminal domain"/>
    <property type="match status" value="1"/>
</dbReference>
<dbReference type="Pfam" id="PF08439">
    <property type="entry name" value="Peptidase_M3_N"/>
    <property type="match status" value="1"/>
</dbReference>
<dbReference type="InterPro" id="IPR042088">
    <property type="entry name" value="OligoPept_F_C"/>
</dbReference>
<keyword evidence="1 6" id="KW-0645">Protease</keyword>
<evidence type="ECO:0000256" key="6">
    <source>
        <dbReference type="RuleBase" id="RU368091"/>
    </source>
</evidence>
<dbReference type="EMBL" id="WJQS01000006">
    <property type="protein sequence ID" value="MRI85721.1"/>
    <property type="molecule type" value="Genomic_DNA"/>
</dbReference>
<evidence type="ECO:0000256" key="1">
    <source>
        <dbReference type="ARBA" id="ARBA00022670"/>
    </source>
</evidence>
<evidence type="ECO:0000256" key="4">
    <source>
        <dbReference type="ARBA" id="ARBA00022833"/>
    </source>
</evidence>
<accession>A0A6I2GJN5</accession>
<keyword evidence="5 6" id="KW-0482">Metalloprotease</keyword>
<dbReference type="GO" id="GO:0004222">
    <property type="term" value="F:metalloendopeptidase activity"/>
    <property type="evidence" value="ECO:0007669"/>
    <property type="project" value="UniProtKB-UniRule"/>
</dbReference>
<keyword evidence="2 6" id="KW-0479">Metal-binding</keyword>
<evidence type="ECO:0000256" key="5">
    <source>
        <dbReference type="ARBA" id="ARBA00023049"/>
    </source>
</evidence>
<dbReference type="InterPro" id="IPR034009">
    <property type="entry name" value="M3B_PepF_4"/>
</dbReference>
<dbReference type="GO" id="GO:0046872">
    <property type="term" value="F:metal ion binding"/>
    <property type="evidence" value="ECO:0007669"/>
    <property type="project" value="UniProtKB-UniRule"/>
</dbReference>
<evidence type="ECO:0000256" key="3">
    <source>
        <dbReference type="ARBA" id="ARBA00022801"/>
    </source>
</evidence>
<dbReference type="InterPro" id="IPR013647">
    <property type="entry name" value="OligopepF_N_dom"/>
</dbReference>
<keyword evidence="10" id="KW-1185">Reference proteome</keyword>
<evidence type="ECO:0000313" key="9">
    <source>
        <dbReference type="EMBL" id="MRI85721.1"/>
    </source>
</evidence>
<dbReference type="InterPro" id="IPR001567">
    <property type="entry name" value="Pept_M3A_M3B_dom"/>
</dbReference>
<feature type="domain" description="Peptidase M3A/M3B catalytic" evidence="7">
    <location>
        <begin position="208"/>
        <end position="584"/>
    </location>
</feature>
<proteinExistence type="inferred from homology"/>
<protein>
    <recommendedName>
        <fullName evidence="6">Oligopeptidase F</fullName>
        <ecNumber evidence="6">3.4.24.-</ecNumber>
    </recommendedName>
</protein>
<comment type="similarity">
    <text evidence="6">Belongs to the peptidase M3B family.</text>
</comment>
<dbReference type="Gene3D" id="1.10.1370.20">
    <property type="entry name" value="Oligoendopeptidase f, C-terminal domain"/>
    <property type="match status" value="1"/>
</dbReference>
<comment type="cofactor">
    <cofactor evidence="6">
        <name>Zn(2+)</name>
        <dbReference type="ChEBI" id="CHEBI:29105"/>
    </cofactor>
    <text evidence="6">Binds 1 zinc ion.</text>
</comment>
<dbReference type="SUPFAM" id="SSF55486">
    <property type="entry name" value="Metalloproteases ('zincins'), catalytic domain"/>
    <property type="match status" value="1"/>
</dbReference>
<name>A0A6I2GJN5_9LACT</name>
<feature type="domain" description="Oligopeptidase F N-terminal" evidence="8">
    <location>
        <begin position="116"/>
        <end position="183"/>
    </location>
</feature>
<dbReference type="InterPro" id="IPR004438">
    <property type="entry name" value="Peptidase_M3B"/>
</dbReference>
<dbReference type="GO" id="GO:0006508">
    <property type="term" value="P:proteolysis"/>
    <property type="evidence" value="ECO:0007669"/>
    <property type="project" value="UniProtKB-KW"/>
</dbReference>
<evidence type="ECO:0000259" key="7">
    <source>
        <dbReference type="Pfam" id="PF01432"/>
    </source>
</evidence>
<dbReference type="Pfam" id="PF01432">
    <property type="entry name" value="Peptidase_M3"/>
    <property type="match status" value="1"/>
</dbReference>
<keyword evidence="4 6" id="KW-0862">Zinc</keyword>
<evidence type="ECO:0000259" key="8">
    <source>
        <dbReference type="Pfam" id="PF08439"/>
    </source>
</evidence>
<dbReference type="RefSeq" id="WP_153863620.1">
    <property type="nucleotide sequence ID" value="NZ_WJQS01000006.1"/>
</dbReference>
<evidence type="ECO:0000313" key="10">
    <source>
        <dbReference type="Proteomes" id="UP000430975"/>
    </source>
</evidence>
<evidence type="ECO:0000256" key="2">
    <source>
        <dbReference type="ARBA" id="ARBA00022723"/>
    </source>
</evidence>
<gene>
    <name evidence="9" type="primary">pepF</name>
    <name evidence="9" type="ORF">GIY09_07560</name>
</gene>
<reference evidence="9 10" key="1">
    <citation type="submission" date="2019-11" db="EMBL/GenBank/DDBJ databases">
        <title>Characterisation of Fundicoccus ignavus gen. nov. sp. nov., a novel genus of the family Aerococcaceae isolated from bulk tank milk.</title>
        <authorList>
            <person name="Siebert A."/>
            <person name="Huptas C."/>
            <person name="Wenning M."/>
            <person name="Scherer S."/>
            <person name="Doll E.V."/>
        </authorList>
    </citation>
    <scope>NUCLEOTIDE SEQUENCE [LARGE SCALE GENOMIC DNA]</scope>
    <source>
        <strain evidence="9 10">WS4759</strain>
    </source>
</reference>
<dbReference type="Proteomes" id="UP000430975">
    <property type="component" value="Unassembled WGS sequence"/>
</dbReference>